<organism evidence="3 4">
    <name type="scientific">Diacronema lutheri</name>
    <name type="common">Unicellular marine alga</name>
    <name type="synonym">Monochrysis lutheri</name>
    <dbReference type="NCBI Taxonomy" id="2081491"/>
    <lineage>
        <taxon>Eukaryota</taxon>
        <taxon>Haptista</taxon>
        <taxon>Haptophyta</taxon>
        <taxon>Pavlovophyceae</taxon>
        <taxon>Pavlovales</taxon>
        <taxon>Pavlovaceae</taxon>
        <taxon>Diacronema</taxon>
    </lineage>
</organism>
<dbReference type="AlphaFoldDB" id="A0A8J5X1T5"/>
<evidence type="ECO:0000256" key="1">
    <source>
        <dbReference type="SAM" id="Phobius"/>
    </source>
</evidence>
<comment type="caution">
    <text evidence="3">The sequence shown here is derived from an EMBL/GenBank/DDBJ whole genome shotgun (WGS) entry which is preliminary data.</text>
</comment>
<protein>
    <submittedName>
        <fullName evidence="3">Uncharacterized protein</fullName>
    </submittedName>
</protein>
<name>A0A8J5X1T5_DIALT</name>
<keyword evidence="1" id="KW-1133">Transmembrane helix</keyword>
<feature type="signal peptide" evidence="2">
    <location>
        <begin position="1"/>
        <end position="18"/>
    </location>
</feature>
<dbReference type="Proteomes" id="UP000751190">
    <property type="component" value="Unassembled WGS sequence"/>
</dbReference>
<feature type="transmembrane region" description="Helical" evidence="1">
    <location>
        <begin position="155"/>
        <end position="178"/>
    </location>
</feature>
<dbReference type="EMBL" id="JAGTXO010000068">
    <property type="protein sequence ID" value="KAG8457548.1"/>
    <property type="molecule type" value="Genomic_DNA"/>
</dbReference>
<evidence type="ECO:0000313" key="4">
    <source>
        <dbReference type="Proteomes" id="UP000751190"/>
    </source>
</evidence>
<evidence type="ECO:0000313" key="3">
    <source>
        <dbReference type="EMBL" id="KAG8457548.1"/>
    </source>
</evidence>
<dbReference type="OMA" id="YPWEVVL"/>
<dbReference type="InterPro" id="IPR009500">
    <property type="entry name" value="DUF1118"/>
</dbReference>
<dbReference type="Pfam" id="PF06549">
    <property type="entry name" value="DUF1118"/>
    <property type="match status" value="1"/>
</dbReference>
<accession>A0A8J5X1T5</accession>
<reference evidence="3" key="1">
    <citation type="submission" date="2021-05" db="EMBL/GenBank/DDBJ databases">
        <title>The genome of the haptophyte Pavlova lutheri (Diacronema luteri, Pavlovales) - a model for lipid biosynthesis in eukaryotic algae.</title>
        <authorList>
            <person name="Hulatt C.J."/>
            <person name="Posewitz M.C."/>
        </authorList>
    </citation>
    <scope>NUCLEOTIDE SEQUENCE</scope>
    <source>
        <strain evidence="3">NIVA-4/92</strain>
    </source>
</reference>
<feature type="transmembrane region" description="Helical" evidence="1">
    <location>
        <begin position="124"/>
        <end position="143"/>
    </location>
</feature>
<evidence type="ECO:0000256" key="2">
    <source>
        <dbReference type="SAM" id="SignalP"/>
    </source>
</evidence>
<keyword evidence="1" id="KW-0472">Membrane</keyword>
<gene>
    <name evidence="3" type="ORF">KFE25_004184</name>
</gene>
<sequence>MLAVVVHALLAFSSPKLARPSGARQSVVVMAQKKVLKLDARGEFQAREVSASVPRVNLLRRIDELKLLTQVANAGLLSQAESAGLFSKLESAGAFSTVEKLLPAADDFGLLGAAEALVNTPVTLLLFGIAGLVGAEAVIVTLVPDDNAALLAVQIATGVAAGAGAVALAAAAFLVSVVQGE</sequence>
<dbReference type="OrthoDB" id="201162at2759"/>
<proteinExistence type="predicted"/>
<keyword evidence="4" id="KW-1185">Reference proteome</keyword>
<keyword evidence="2" id="KW-0732">Signal</keyword>
<feature type="chain" id="PRO_5035299250" evidence="2">
    <location>
        <begin position="19"/>
        <end position="181"/>
    </location>
</feature>
<keyword evidence="1" id="KW-0812">Transmembrane</keyword>